<accession>A0A1R3KXM9</accession>
<name>A0A1R3KXM9_9ROSI</name>
<dbReference type="EMBL" id="AWUE01010181">
    <property type="protein sequence ID" value="OMP11841.1"/>
    <property type="molecule type" value="Genomic_DNA"/>
</dbReference>
<keyword evidence="2" id="KW-1185">Reference proteome</keyword>
<organism evidence="1 2">
    <name type="scientific">Corchorus olitorius</name>
    <dbReference type="NCBI Taxonomy" id="93759"/>
    <lineage>
        <taxon>Eukaryota</taxon>
        <taxon>Viridiplantae</taxon>
        <taxon>Streptophyta</taxon>
        <taxon>Embryophyta</taxon>
        <taxon>Tracheophyta</taxon>
        <taxon>Spermatophyta</taxon>
        <taxon>Magnoliopsida</taxon>
        <taxon>eudicotyledons</taxon>
        <taxon>Gunneridae</taxon>
        <taxon>Pentapetalae</taxon>
        <taxon>rosids</taxon>
        <taxon>malvids</taxon>
        <taxon>Malvales</taxon>
        <taxon>Malvaceae</taxon>
        <taxon>Grewioideae</taxon>
        <taxon>Apeibeae</taxon>
        <taxon>Corchorus</taxon>
    </lineage>
</organism>
<reference evidence="2" key="1">
    <citation type="submission" date="2013-09" db="EMBL/GenBank/DDBJ databases">
        <title>Corchorus olitorius genome sequencing.</title>
        <authorList>
            <person name="Alam M."/>
            <person name="Haque M.S."/>
            <person name="Islam M.S."/>
            <person name="Emdad E.M."/>
            <person name="Islam M.M."/>
            <person name="Ahmed B."/>
            <person name="Halim A."/>
            <person name="Hossen Q.M.M."/>
            <person name="Hossain M.Z."/>
            <person name="Ahmed R."/>
            <person name="Khan M.M."/>
            <person name="Islam R."/>
            <person name="Rashid M.M."/>
            <person name="Khan S.A."/>
            <person name="Rahman M.S."/>
            <person name="Alam M."/>
            <person name="Yahiya A.S."/>
            <person name="Khan M.S."/>
            <person name="Azam M.S."/>
            <person name="Haque T."/>
            <person name="Lashkar M.Z.H."/>
            <person name="Akhand A.I."/>
            <person name="Morshed G."/>
            <person name="Roy S."/>
            <person name="Uddin K.S."/>
            <person name="Rabeya T."/>
            <person name="Hossain A.S."/>
            <person name="Chowdhury A."/>
            <person name="Snigdha A.R."/>
            <person name="Mortoza M.S."/>
            <person name="Matin S.A."/>
            <person name="Hoque S.M.E."/>
            <person name="Islam M.K."/>
            <person name="Roy D.K."/>
            <person name="Haider R."/>
            <person name="Moosa M.M."/>
            <person name="Elias S.M."/>
            <person name="Hasan A.M."/>
            <person name="Jahan S."/>
            <person name="Shafiuddin M."/>
            <person name="Mahmood N."/>
            <person name="Shommy N.S."/>
        </authorList>
    </citation>
    <scope>NUCLEOTIDE SEQUENCE [LARGE SCALE GENOMIC DNA]</scope>
    <source>
        <strain evidence="2">cv. O-4</strain>
    </source>
</reference>
<proteinExistence type="predicted"/>
<gene>
    <name evidence="1" type="ORF">COLO4_03656</name>
</gene>
<dbReference type="AlphaFoldDB" id="A0A1R3KXM9"/>
<evidence type="ECO:0000313" key="1">
    <source>
        <dbReference type="EMBL" id="OMP11841.1"/>
    </source>
</evidence>
<comment type="caution">
    <text evidence="1">The sequence shown here is derived from an EMBL/GenBank/DDBJ whole genome shotgun (WGS) entry which is preliminary data.</text>
</comment>
<sequence>MLLYSVRPPTDSPNKVFNGLNYLFHHQILNPPTFYKSSRRDATNSNQCEEEFECSNIVNKNVLKQTKSIKESCFGSSMSPQLPVTVFKPIKIRKEINEEFAAEVSEWKKSIQAHIKLSEWDEEILEWSLIEMKKLTDEVLHSSARMGKLQKEILSSINSEVKNRQDKLLREQQKMETKLREIYDWQKKIVGRLALGEKIKPKQDCEGVEIGQAKMRKMEETMKKILVNQMKMEKVQETVLRAYLNCYGMEEQIREKLEEMEATQRRNILKYEEIVGSRINQKKGSSSRRRLKVIHGASSRMMAARALASPNKLLLNSSLCSLVGSSKTNERAAGAKAMKKILADQMKLCEIYEEREANYFNNDARAKVKQMEETMSKIVADQMKFGSMISELYEKREANNHLDKTTQAKMKEMEETMKKILAAQMKMGNLEETIVGKLQSHLEETIVGKLQSQSKAIQRVDNSAGDIGAMVLY</sequence>
<protein>
    <submittedName>
        <fullName evidence="1">Uncharacterized protein</fullName>
    </submittedName>
</protein>
<dbReference type="Proteomes" id="UP000187203">
    <property type="component" value="Unassembled WGS sequence"/>
</dbReference>
<evidence type="ECO:0000313" key="2">
    <source>
        <dbReference type="Proteomes" id="UP000187203"/>
    </source>
</evidence>